<sequence length="124" mass="13922">MLLLMGKDHELEIAVVDGGMVLRRLRNLQTLLKIGCRLLQIAQLIAILRNIGEHAAYLLQLAHGFEALTRYRQQSLVGMPCLAKSPQLMQQIAFVLIDAENLHLARKIQSPCRPHALVPAHFGR</sequence>
<protein>
    <submittedName>
        <fullName evidence="1">Uncharacterized protein</fullName>
    </submittedName>
</protein>
<accession>A0A645I048</accession>
<proteinExistence type="predicted"/>
<dbReference type="EMBL" id="VSSQ01103734">
    <property type="protein sequence ID" value="MPN44540.1"/>
    <property type="molecule type" value="Genomic_DNA"/>
</dbReference>
<dbReference type="AlphaFoldDB" id="A0A645I048"/>
<evidence type="ECO:0000313" key="1">
    <source>
        <dbReference type="EMBL" id="MPN44540.1"/>
    </source>
</evidence>
<gene>
    <name evidence="1" type="ORF">SDC9_192105</name>
</gene>
<reference evidence="1" key="1">
    <citation type="submission" date="2019-08" db="EMBL/GenBank/DDBJ databases">
        <authorList>
            <person name="Kucharzyk K."/>
            <person name="Murdoch R.W."/>
            <person name="Higgins S."/>
            <person name="Loffler F."/>
        </authorList>
    </citation>
    <scope>NUCLEOTIDE SEQUENCE</scope>
</reference>
<organism evidence="1">
    <name type="scientific">bioreactor metagenome</name>
    <dbReference type="NCBI Taxonomy" id="1076179"/>
    <lineage>
        <taxon>unclassified sequences</taxon>
        <taxon>metagenomes</taxon>
        <taxon>ecological metagenomes</taxon>
    </lineage>
</organism>
<comment type="caution">
    <text evidence="1">The sequence shown here is derived from an EMBL/GenBank/DDBJ whole genome shotgun (WGS) entry which is preliminary data.</text>
</comment>
<name>A0A645I048_9ZZZZ</name>